<keyword evidence="4" id="KW-0732">Signal</keyword>
<dbReference type="AlphaFoldDB" id="A0A2U2AET0"/>
<dbReference type="RefSeq" id="WP_109189060.1">
    <property type="nucleotide sequence ID" value="NZ_BMYA01000003.1"/>
</dbReference>
<gene>
    <name evidence="5" type="ORF">DC083_04515</name>
</gene>
<evidence type="ECO:0000313" key="6">
    <source>
        <dbReference type="Proteomes" id="UP000245020"/>
    </source>
</evidence>
<dbReference type="Proteomes" id="UP000245020">
    <property type="component" value="Unassembled WGS sequence"/>
</dbReference>
<dbReference type="PRINTS" id="PR00606">
    <property type="entry name" value="CYTCHROMECID"/>
</dbReference>
<feature type="binding site" description="covalent" evidence="3">
    <location>
        <position position="36"/>
    </location>
    <ligand>
        <name>heme c</name>
        <dbReference type="ChEBI" id="CHEBI:61717"/>
    </ligand>
</feature>
<evidence type="ECO:0000256" key="4">
    <source>
        <dbReference type="SAM" id="SignalP"/>
    </source>
</evidence>
<dbReference type="GO" id="GO:0005506">
    <property type="term" value="F:iron ion binding"/>
    <property type="evidence" value="ECO:0007669"/>
    <property type="project" value="InterPro"/>
</dbReference>
<evidence type="ECO:0000256" key="2">
    <source>
        <dbReference type="ARBA" id="ARBA00022982"/>
    </source>
</evidence>
<evidence type="ECO:0000256" key="1">
    <source>
        <dbReference type="ARBA" id="ARBA00022448"/>
    </source>
</evidence>
<feature type="signal peptide" evidence="4">
    <location>
        <begin position="1"/>
        <end position="20"/>
    </location>
</feature>
<keyword evidence="3" id="KW-0408">Iron</keyword>
<sequence length="104" mass="11212">MKKLLVVAAAFAALTAPTFAQVDPDLASASGCFACHRQDQKLIGPSYDEVYEKYQNDDGAETYLVEKVKTGGSGVWGPIPMAPNLHVPEATIQLLVKQILHKAN</sequence>
<evidence type="ECO:0000313" key="5">
    <source>
        <dbReference type="EMBL" id="PWD81161.1"/>
    </source>
</evidence>
<feature type="chain" id="PRO_5015736935" evidence="4">
    <location>
        <begin position="21"/>
        <end position="104"/>
    </location>
</feature>
<keyword evidence="3" id="KW-0479">Metal-binding</keyword>
<dbReference type="GO" id="GO:0009055">
    <property type="term" value="F:electron transfer activity"/>
    <property type="evidence" value="ECO:0007669"/>
    <property type="project" value="InterPro"/>
</dbReference>
<keyword evidence="6" id="KW-1185">Reference proteome</keyword>
<keyword evidence="3" id="KW-0349">Heme</keyword>
<accession>A0A2U2AET0</accession>
<dbReference type="InterPro" id="IPR036909">
    <property type="entry name" value="Cyt_c-like_dom_sf"/>
</dbReference>
<feature type="binding site" description="covalent" evidence="3">
    <location>
        <position position="81"/>
    </location>
    <ligand>
        <name>heme c</name>
        <dbReference type="ChEBI" id="CHEBI:61717"/>
    </ligand>
</feature>
<name>A0A2U2AET0_9GAMM</name>
<dbReference type="InterPro" id="IPR002324">
    <property type="entry name" value="Cyt_c_ID"/>
</dbReference>
<keyword evidence="2" id="KW-0249">Electron transport</keyword>
<dbReference type="EMBL" id="QEWQ01000003">
    <property type="protein sequence ID" value="PWD81161.1"/>
    <property type="molecule type" value="Genomic_DNA"/>
</dbReference>
<dbReference type="GO" id="GO:0020037">
    <property type="term" value="F:heme binding"/>
    <property type="evidence" value="ECO:0007669"/>
    <property type="project" value="InterPro"/>
</dbReference>
<dbReference type="OrthoDB" id="9814063at2"/>
<feature type="binding site" description="covalent" evidence="3">
    <location>
        <position position="32"/>
    </location>
    <ligand>
        <name>heme c</name>
        <dbReference type="ChEBI" id="CHEBI:61717"/>
    </ligand>
</feature>
<comment type="PTM">
    <text evidence="3">Binds 1 heme c group covalently per subunit.</text>
</comment>
<organism evidence="5 6">
    <name type="scientific">Ignatzschineria ureiclastica</name>
    <dbReference type="NCBI Taxonomy" id="472582"/>
    <lineage>
        <taxon>Bacteria</taxon>
        <taxon>Pseudomonadati</taxon>
        <taxon>Pseudomonadota</taxon>
        <taxon>Gammaproteobacteria</taxon>
        <taxon>Cardiobacteriales</taxon>
        <taxon>Ignatzschineriaceae</taxon>
        <taxon>Ignatzschineria</taxon>
    </lineage>
</organism>
<keyword evidence="1" id="KW-0813">Transport</keyword>
<proteinExistence type="predicted"/>
<dbReference type="Gene3D" id="1.10.760.10">
    <property type="entry name" value="Cytochrome c-like domain"/>
    <property type="match status" value="1"/>
</dbReference>
<protein>
    <submittedName>
        <fullName evidence="5">Cytochrome C-551</fullName>
    </submittedName>
</protein>
<reference evidence="6" key="1">
    <citation type="submission" date="2018-05" db="EMBL/GenBank/DDBJ databases">
        <title>Ignatzschineria dubaiensis sp. nov., isolated from necrotic foot tissues of dromedaries (Camelus dromedarius) and associated maggots in Dubai, United Arab Emirates.</title>
        <authorList>
            <person name="Tsang C.C."/>
            <person name="Tang J.Y.M."/>
            <person name="Fong J.Y.H."/>
            <person name="Kinne J."/>
            <person name="Lee H.H."/>
            <person name="Joseph M."/>
            <person name="Jose S."/>
            <person name="Schuster R.K."/>
            <person name="Tang Y."/>
            <person name="Sivakumar S."/>
            <person name="Chen J.H.K."/>
            <person name="Teng J.L.L."/>
            <person name="Lau S.K.P."/>
            <person name="Wernery U."/>
            <person name="Woo P.C.Y."/>
        </authorList>
    </citation>
    <scope>NUCLEOTIDE SEQUENCE [LARGE SCALE GENOMIC DNA]</scope>
    <source>
        <strain evidence="6">KCTC 22644</strain>
    </source>
</reference>
<comment type="caution">
    <text evidence="5">The sequence shown here is derived from an EMBL/GenBank/DDBJ whole genome shotgun (WGS) entry which is preliminary data.</text>
</comment>
<dbReference type="SUPFAM" id="SSF46626">
    <property type="entry name" value="Cytochrome c"/>
    <property type="match status" value="1"/>
</dbReference>
<evidence type="ECO:0000256" key="3">
    <source>
        <dbReference type="PIRSR" id="PIRSR602324-1"/>
    </source>
</evidence>